<dbReference type="EMBL" id="CP093349">
    <property type="protein sequence ID" value="WOH09773.1"/>
    <property type="molecule type" value="Genomic_DNA"/>
</dbReference>
<protein>
    <recommendedName>
        <fullName evidence="7">EF-hand domain-containing protein</fullName>
    </recommendedName>
</protein>
<dbReference type="InterPro" id="IPR002213">
    <property type="entry name" value="UDP_glucos_trans"/>
</dbReference>
<evidence type="ECO:0000313" key="5">
    <source>
        <dbReference type="EMBL" id="WOH09773.1"/>
    </source>
</evidence>
<keyword evidence="3" id="KW-0808">Transferase</keyword>
<evidence type="ECO:0000313" key="6">
    <source>
        <dbReference type="Proteomes" id="UP000077755"/>
    </source>
</evidence>
<dbReference type="KEGG" id="dcr:108194123"/>
<evidence type="ECO:0000256" key="1">
    <source>
        <dbReference type="ARBA" id="ARBA00004721"/>
    </source>
</evidence>
<organism evidence="5 6">
    <name type="scientific">Daucus carota subsp. sativus</name>
    <name type="common">Carrot</name>
    <dbReference type="NCBI Taxonomy" id="79200"/>
    <lineage>
        <taxon>Eukaryota</taxon>
        <taxon>Viridiplantae</taxon>
        <taxon>Streptophyta</taxon>
        <taxon>Embryophyta</taxon>
        <taxon>Tracheophyta</taxon>
        <taxon>Spermatophyta</taxon>
        <taxon>Magnoliopsida</taxon>
        <taxon>eudicotyledons</taxon>
        <taxon>Gunneridae</taxon>
        <taxon>Pentapetalae</taxon>
        <taxon>asterids</taxon>
        <taxon>campanulids</taxon>
        <taxon>Apiales</taxon>
        <taxon>Apiaceae</taxon>
        <taxon>Apioideae</taxon>
        <taxon>Scandiceae</taxon>
        <taxon>Daucinae</taxon>
        <taxon>Daucus</taxon>
        <taxon>Daucus sect. Daucus</taxon>
    </lineage>
</organism>
<accession>A0AAF1B9K3</accession>
<comment type="pathway">
    <text evidence="1">Secondary metabolite biosynthesis; terpenoid biosynthesis.</text>
</comment>
<dbReference type="FunFam" id="3.40.50.2000:FF:000061">
    <property type="entry name" value="UDP-glycosyltransferase 83A1"/>
    <property type="match status" value="1"/>
</dbReference>
<evidence type="ECO:0000256" key="4">
    <source>
        <dbReference type="ARBA" id="ARBA00023229"/>
    </source>
</evidence>
<evidence type="ECO:0008006" key="7">
    <source>
        <dbReference type="Google" id="ProtNLM"/>
    </source>
</evidence>
<dbReference type="SUPFAM" id="SSF53756">
    <property type="entry name" value="UDP-Glycosyltransferase/glycogen phosphorylase"/>
    <property type="match status" value="1"/>
</dbReference>
<dbReference type="AlphaFoldDB" id="A0AAF1B9K3"/>
<evidence type="ECO:0000256" key="2">
    <source>
        <dbReference type="ARBA" id="ARBA00009995"/>
    </source>
</evidence>
<dbReference type="GO" id="GO:0008299">
    <property type="term" value="P:isoprenoid biosynthetic process"/>
    <property type="evidence" value="ECO:0007669"/>
    <property type="project" value="UniProtKB-KW"/>
</dbReference>
<evidence type="ECO:0000256" key="3">
    <source>
        <dbReference type="ARBA" id="ARBA00022679"/>
    </source>
</evidence>
<dbReference type="Pfam" id="PF00201">
    <property type="entry name" value="UDPGT"/>
    <property type="match status" value="1"/>
</dbReference>
<dbReference type="GO" id="GO:0080044">
    <property type="term" value="F:quercetin 7-O-glucosyltransferase activity"/>
    <property type="evidence" value="ECO:0007669"/>
    <property type="project" value="TreeGrafter"/>
</dbReference>
<dbReference type="InterPro" id="IPR018247">
    <property type="entry name" value="EF_Hand_1_Ca_BS"/>
</dbReference>
<dbReference type="CDD" id="cd03784">
    <property type="entry name" value="GT1_Gtf-like"/>
    <property type="match status" value="1"/>
</dbReference>
<reference evidence="5" key="2">
    <citation type="submission" date="2022-03" db="EMBL/GenBank/DDBJ databases">
        <title>Draft title - Genomic analysis of global carrot germplasm unveils the trajectory of domestication and the origin of high carotenoid orange carrot.</title>
        <authorList>
            <person name="Iorizzo M."/>
            <person name="Ellison S."/>
            <person name="Senalik D."/>
            <person name="Macko-Podgorni A."/>
            <person name="Grzebelus D."/>
            <person name="Bostan H."/>
            <person name="Rolling W."/>
            <person name="Curaba J."/>
            <person name="Simon P."/>
        </authorList>
    </citation>
    <scope>NUCLEOTIDE SEQUENCE</scope>
    <source>
        <tissue evidence="5">Leaf</tissue>
    </source>
</reference>
<dbReference type="PANTHER" id="PTHR11926:SF1412">
    <property type="entry name" value="UDP-GLYCOSYLTRANSFERASE 83A1-LIKE"/>
    <property type="match status" value="1"/>
</dbReference>
<keyword evidence="6" id="KW-1185">Reference proteome</keyword>
<dbReference type="Proteomes" id="UP000077755">
    <property type="component" value="Chromosome 7"/>
</dbReference>
<dbReference type="FunFam" id="3.40.50.2000:FF:000108">
    <property type="entry name" value="UDP-glycosyltransferase 83A1"/>
    <property type="match status" value="1"/>
</dbReference>
<comment type="similarity">
    <text evidence="2">Belongs to the UDP-glycosyltransferase family.</text>
</comment>
<gene>
    <name evidence="5" type="ORF">DCAR_0729232</name>
</gene>
<sequence>MSIPHILFVPYPAQGHVMPMMELAQKIAEHGLRVTFVNSDFVHNQIMSTLSKKNDFGDGIHLVSISDGLEPGEDRKDLGKLTAAMHKFMPGKLQEVIEKINRAEDDGKISCVVADISIGCAFEIADKLKIKAVAFCPAAAAQMAVFFSLPKLLEDGIIENDGNVTKKQMIHLSPTMPPLNTETFVWACFSDLATRKAMFELFAIGSKYMKLAKWILCNSAYELESAAFTSFPEMLPIGPLSASNKLGDKQGSFWPEDSACLSWLDQQPACSVIYIAHGSFTIFDQIQFQELALGLELTNRPFLWVVRPDMTDETSDIYPKGFKERIGSRGKMVSWTPQVKVLRHPSIACFLSHCGWNSTVEGVSNGVPFLCWPYFADQFFNQTYICDVWKVGLRCDKNENGIISKDEVKSKVEQLLGDNNFKERAMNLKEKVVNAVSRDGCSNKNLSNFIEYLK</sequence>
<dbReference type="GO" id="GO:0080043">
    <property type="term" value="F:quercetin 3-O-glucosyltransferase activity"/>
    <property type="evidence" value="ECO:0007669"/>
    <property type="project" value="TreeGrafter"/>
</dbReference>
<dbReference type="PROSITE" id="PS00018">
    <property type="entry name" value="EF_HAND_1"/>
    <property type="match status" value="1"/>
</dbReference>
<proteinExistence type="inferred from homology"/>
<dbReference type="Gene3D" id="3.40.50.2000">
    <property type="entry name" value="Glycogen Phosphorylase B"/>
    <property type="match status" value="2"/>
</dbReference>
<reference evidence="5" key="1">
    <citation type="journal article" date="2016" name="Nat. Genet.">
        <title>A high-quality carrot genome assembly provides new insights into carotenoid accumulation and asterid genome evolution.</title>
        <authorList>
            <person name="Iorizzo M."/>
            <person name="Ellison S."/>
            <person name="Senalik D."/>
            <person name="Zeng P."/>
            <person name="Satapoomin P."/>
            <person name="Huang J."/>
            <person name="Bowman M."/>
            <person name="Iovene M."/>
            <person name="Sanseverino W."/>
            <person name="Cavagnaro P."/>
            <person name="Yildiz M."/>
            <person name="Macko-Podgorni A."/>
            <person name="Moranska E."/>
            <person name="Grzebelus E."/>
            <person name="Grzebelus D."/>
            <person name="Ashrafi H."/>
            <person name="Zheng Z."/>
            <person name="Cheng S."/>
            <person name="Spooner D."/>
            <person name="Van Deynze A."/>
            <person name="Simon P."/>
        </authorList>
    </citation>
    <scope>NUCLEOTIDE SEQUENCE</scope>
    <source>
        <tissue evidence="5">Leaf</tissue>
    </source>
</reference>
<dbReference type="PANTHER" id="PTHR11926">
    <property type="entry name" value="GLUCOSYL/GLUCURONOSYL TRANSFERASES"/>
    <property type="match status" value="1"/>
</dbReference>
<keyword evidence="4" id="KW-0414">Isoprene biosynthesis</keyword>
<name>A0AAF1B9K3_DAUCS</name>